<proteinExistence type="predicted"/>
<evidence type="ECO:0000313" key="1">
    <source>
        <dbReference type="EMBL" id="SHF50969.1"/>
    </source>
</evidence>
<protein>
    <submittedName>
        <fullName evidence="1">Uncharacterized protein</fullName>
    </submittedName>
</protein>
<reference evidence="2" key="1">
    <citation type="submission" date="2016-11" db="EMBL/GenBank/DDBJ databases">
        <authorList>
            <person name="Varghese N."/>
            <person name="Submissions S."/>
        </authorList>
    </citation>
    <scope>NUCLEOTIDE SEQUENCE [LARGE SCALE GENOMIC DNA]</scope>
    <source>
        <strain evidence="2">DSM 24579</strain>
    </source>
</reference>
<dbReference type="AlphaFoldDB" id="A0A1M5C891"/>
<organism evidence="1 2">
    <name type="scientific">Salegentibacter echinorum</name>
    <dbReference type="NCBI Taxonomy" id="1073325"/>
    <lineage>
        <taxon>Bacteria</taxon>
        <taxon>Pseudomonadati</taxon>
        <taxon>Bacteroidota</taxon>
        <taxon>Flavobacteriia</taxon>
        <taxon>Flavobacteriales</taxon>
        <taxon>Flavobacteriaceae</taxon>
        <taxon>Salegentibacter</taxon>
    </lineage>
</organism>
<dbReference type="EMBL" id="FQVT01000001">
    <property type="protein sequence ID" value="SHF50969.1"/>
    <property type="molecule type" value="Genomic_DNA"/>
</dbReference>
<accession>A0A1M5C891</accession>
<sequence>MGEIYDPIGTFRCKKKARKVELNLGIYFPVMRNEQGQPNKVKLKKPKLFTIKSNLLPAVLIIIRPKKQAYRRDEEEDINEDLRQLEDHRQVMVDVMARKGESIQEPIKDIESFSKNVCKKELSDDSEIKHIAVIVFHSNHRKKRIKKCFEGFWKLRTKGLEENRNTPGNVDLDFGTYYSGHCAKDIDVRPETSGGSILVGV</sequence>
<keyword evidence="2" id="KW-1185">Reference proteome</keyword>
<dbReference type="RefSeq" id="WP_072876142.1">
    <property type="nucleotide sequence ID" value="NZ_FQVT01000001.1"/>
</dbReference>
<name>A0A1M5C891_SALEC</name>
<dbReference type="Proteomes" id="UP000183945">
    <property type="component" value="Unassembled WGS sequence"/>
</dbReference>
<evidence type="ECO:0000313" key="2">
    <source>
        <dbReference type="Proteomes" id="UP000183945"/>
    </source>
</evidence>
<dbReference type="STRING" id="1073325.SAMN05444483_101392"/>
<gene>
    <name evidence="1" type="ORF">SAMN05444483_101392</name>
</gene>